<dbReference type="EMBL" id="JABFUD020000001">
    <property type="protein sequence ID" value="KAI5083855.1"/>
    <property type="molecule type" value="Genomic_DNA"/>
</dbReference>
<keyword evidence="2" id="KW-1185">Reference proteome</keyword>
<sequence length="150" mass="17266">MSVQCIAHREALAVLDAIKCFPCLPYIDKLANKVYSWISGSSVRHTGFQSLLKEMHLQVLEVLNIHEVRWLARGNVMERLTQLMPAILSFWKDNAKSWYEKLRVYTVLFCIYMLADVVRDLNALNTHFQKENVDIPSISAEIEVTIASLK</sequence>
<organism evidence="1 2">
    <name type="scientific">Adiantum capillus-veneris</name>
    <name type="common">Maidenhair fern</name>
    <dbReference type="NCBI Taxonomy" id="13818"/>
    <lineage>
        <taxon>Eukaryota</taxon>
        <taxon>Viridiplantae</taxon>
        <taxon>Streptophyta</taxon>
        <taxon>Embryophyta</taxon>
        <taxon>Tracheophyta</taxon>
        <taxon>Polypodiopsida</taxon>
        <taxon>Polypodiidae</taxon>
        <taxon>Polypodiales</taxon>
        <taxon>Pteridineae</taxon>
        <taxon>Pteridaceae</taxon>
        <taxon>Vittarioideae</taxon>
        <taxon>Adiantum</taxon>
    </lineage>
</organism>
<name>A0A9D4VD51_ADICA</name>
<comment type="caution">
    <text evidence="1">The sequence shown here is derived from an EMBL/GenBank/DDBJ whole genome shotgun (WGS) entry which is preliminary data.</text>
</comment>
<dbReference type="PANTHER" id="PTHR46880:SF5">
    <property type="entry name" value="DUF4371 DOMAIN-CONTAINING PROTEIN"/>
    <property type="match status" value="1"/>
</dbReference>
<accession>A0A9D4VD51</accession>
<protein>
    <submittedName>
        <fullName evidence="1">Uncharacterized protein</fullName>
    </submittedName>
</protein>
<dbReference type="PANTHER" id="PTHR46880">
    <property type="entry name" value="RAS-ASSOCIATING DOMAIN-CONTAINING PROTEIN"/>
    <property type="match status" value="1"/>
</dbReference>
<gene>
    <name evidence="1" type="ORF">GOP47_0000024</name>
</gene>
<dbReference type="AlphaFoldDB" id="A0A9D4VD51"/>
<evidence type="ECO:0000313" key="2">
    <source>
        <dbReference type="Proteomes" id="UP000886520"/>
    </source>
</evidence>
<dbReference type="OrthoDB" id="1930918at2759"/>
<dbReference type="Proteomes" id="UP000886520">
    <property type="component" value="Chromosome 1"/>
</dbReference>
<reference evidence="1" key="1">
    <citation type="submission" date="2021-01" db="EMBL/GenBank/DDBJ databases">
        <title>Adiantum capillus-veneris genome.</title>
        <authorList>
            <person name="Fang Y."/>
            <person name="Liao Q."/>
        </authorList>
    </citation>
    <scope>NUCLEOTIDE SEQUENCE</scope>
    <source>
        <strain evidence="1">H3</strain>
        <tissue evidence="1">Leaf</tissue>
    </source>
</reference>
<proteinExistence type="predicted"/>
<evidence type="ECO:0000313" key="1">
    <source>
        <dbReference type="EMBL" id="KAI5083855.1"/>
    </source>
</evidence>